<comment type="subcellular location">
    <subcellularLocation>
        <location evidence="1">Cytoplasm</location>
    </subcellularLocation>
</comment>
<dbReference type="GO" id="GO:0051295">
    <property type="term" value="P:establishment of meiotic spindle localization"/>
    <property type="evidence" value="ECO:0007669"/>
    <property type="project" value="TreeGrafter"/>
</dbReference>
<feature type="compositionally biased region" description="Basic and acidic residues" evidence="5">
    <location>
        <begin position="556"/>
        <end position="577"/>
    </location>
</feature>
<feature type="compositionally biased region" description="Polar residues" evidence="5">
    <location>
        <begin position="527"/>
        <end position="538"/>
    </location>
</feature>
<dbReference type="GO" id="GO:0005516">
    <property type="term" value="F:calmodulin binding"/>
    <property type="evidence" value="ECO:0007669"/>
    <property type="project" value="UniProtKB-KW"/>
</dbReference>
<dbReference type="CDD" id="cd23767">
    <property type="entry name" value="IQCD"/>
    <property type="match status" value="5"/>
</dbReference>
<feature type="compositionally biased region" description="Basic and acidic residues" evidence="5">
    <location>
        <begin position="408"/>
        <end position="418"/>
    </location>
</feature>
<feature type="region of interest" description="Disordered" evidence="5">
    <location>
        <begin position="707"/>
        <end position="739"/>
    </location>
</feature>
<feature type="region of interest" description="Disordered" evidence="5">
    <location>
        <begin position="208"/>
        <end position="232"/>
    </location>
</feature>
<dbReference type="Gene3D" id="1.20.5.190">
    <property type="match status" value="1"/>
</dbReference>
<feature type="compositionally biased region" description="Basic residues" evidence="5">
    <location>
        <begin position="587"/>
        <end position="597"/>
    </location>
</feature>
<dbReference type="EMBL" id="LNIX01000007">
    <property type="protein sequence ID" value="OXA52282.1"/>
    <property type="molecule type" value="Genomic_DNA"/>
</dbReference>
<feature type="compositionally biased region" description="Polar residues" evidence="5">
    <location>
        <begin position="465"/>
        <end position="483"/>
    </location>
</feature>
<dbReference type="GO" id="GO:0000278">
    <property type="term" value="P:mitotic cell cycle"/>
    <property type="evidence" value="ECO:0007669"/>
    <property type="project" value="TreeGrafter"/>
</dbReference>
<feature type="region of interest" description="Disordered" evidence="5">
    <location>
        <begin position="67"/>
        <end position="113"/>
    </location>
</feature>
<keyword evidence="7" id="KW-1185">Reference proteome</keyword>
<dbReference type="OrthoDB" id="190375at2759"/>
<dbReference type="GO" id="GO:0007051">
    <property type="term" value="P:spindle organization"/>
    <property type="evidence" value="ECO:0007669"/>
    <property type="project" value="TreeGrafter"/>
</dbReference>
<dbReference type="InterPro" id="IPR051185">
    <property type="entry name" value="ASPM"/>
</dbReference>
<feature type="region of interest" description="Disordered" evidence="5">
    <location>
        <begin position="322"/>
        <end position="604"/>
    </location>
</feature>
<evidence type="ECO:0000256" key="4">
    <source>
        <dbReference type="ARBA" id="ARBA00022860"/>
    </source>
</evidence>
<dbReference type="GO" id="GO:0000922">
    <property type="term" value="C:spindle pole"/>
    <property type="evidence" value="ECO:0007669"/>
    <property type="project" value="TreeGrafter"/>
</dbReference>
<dbReference type="PROSITE" id="PS50096">
    <property type="entry name" value="IQ"/>
    <property type="match status" value="6"/>
</dbReference>
<reference evidence="6 7" key="1">
    <citation type="submission" date="2015-12" db="EMBL/GenBank/DDBJ databases">
        <title>The genome of Folsomia candida.</title>
        <authorList>
            <person name="Faddeeva A."/>
            <person name="Derks M.F."/>
            <person name="Anvar Y."/>
            <person name="Smit S."/>
            <person name="Van Straalen N."/>
            <person name="Roelofs D."/>
        </authorList>
    </citation>
    <scope>NUCLEOTIDE SEQUENCE [LARGE SCALE GENOMIC DNA]</scope>
    <source>
        <strain evidence="6 7">VU population</strain>
        <tissue evidence="6">Whole body</tissue>
    </source>
</reference>
<feature type="compositionally biased region" description="Polar residues" evidence="5">
    <location>
        <begin position="499"/>
        <end position="511"/>
    </location>
</feature>
<feature type="compositionally biased region" description="Basic and acidic residues" evidence="5">
    <location>
        <begin position="439"/>
        <end position="457"/>
    </location>
</feature>
<name>A0A226E3H1_FOLCA</name>
<feature type="compositionally biased region" description="Low complexity" evidence="5">
    <location>
        <begin position="90"/>
        <end position="102"/>
    </location>
</feature>
<dbReference type="SMART" id="SM00015">
    <property type="entry name" value="IQ"/>
    <property type="match status" value="6"/>
</dbReference>
<dbReference type="Proteomes" id="UP000198287">
    <property type="component" value="Unassembled WGS sequence"/>
</dbReference>
<feature type="compositionally biased region" description="Basic and acidic residues" evidence="5">
    <location>
        <begin position="351"/>
        <end position="360"/>
    </location>
</feature>
<evidence type="ECO:0000256" key="3">
    <source>
        <dbReference type="ARBA" id="ARBA00022737"/>
    </source>
</evidence>
<protein>
    <submittedName>
        <fullName evidence="6">Abnormal spindle-like microcephaly-associated protein</fullName>
    </submittedName>
</protein>
<dbReference type="SUPFAM" id="SSF52540">
    <property type="entry name" value="P-loop containing nucleoside triphosphate hydrolases"/>
    <property type="match status" value="1"/>
</dbReference>
<dbReference type="Pfam" id="PF00612">
    <property type="entry name" value="IQ"/>
    <property type="match status" value="6"/>
</dbReference>
<organism evidence="6 7">
    <name type="scientific">Folsomia candida</name>
    <name type="common">Springtail</name>
    <dbReference type="NCBI Taxonomy" id="158441"/>
    <lineage>
        <taxon>Eukaryota</taxon>
        <taxon>Metazoa</taxon>
        <taxon>Ecdysozoa</taxon>
        <taxon>Arthropoda</taxon>
        <taxon>Hexapoda</taxon>
        <taxon>Collembola</taxon>
        <taxon>Entomobryomorpha</taxon>
        <taxon>Isotomoidea</taxon>
        <taxon>Isotomidae</taxon>
        <taxon>Proisotominae</taxon>
        <taxon>Folsomia</taxon>
    </lineage>
</organism>
<dbReference type="PANTHER" id="PTHR22706">
    <property type="entry name" value="ASSEMBLY FACTOR FOR SPINDLE MICROTUBULES"/>
    <property type="match status" value="1"/>
</dbReference>
<proteinExistence type="predicted"/>
<comment type="caution">
    <text evidence="6">The sequence shown here is derived from an EMBL/GenBank/DDBJ whole genome shotgun (WGS) entry which is preliminary data.</text>
</comment>
<sequence>MGCLLSFLRTGTFNFRFFGAAKRDSESGGESEKKKLLEPKSASCTAVGDEDLAASKIQAGFRGYKTRKSLKSKKTKGGDLSLTSLTPFLNNNDDGQNNSGNNETEEAMERKRLEKAVDEEIAAEIKTPLETIREESIDGGSYRVKTPEVHVLGNTTPNVDPVQMSDEPLYEISEQPEKINLQEIHENLSEEFGNDVSLDDVKTESLEMEEVEQDDAVNLTTREGEESDTADREMMEQHVNQVLNAQQELGEDDQTSLGTTDVKGASLEIHESEVETMILEEDSVAPGGEGDNDEGMDIGENEIIDTKVGEDGEEPVEEKALFGMETEEATNISESSEKLEKTELEQDEDKIDVVVDKDVPDFETNITQVSPEPEVAVDANTSSQEVDNKEIDNSDELQLPEPEALNENETRSENDESPSKPQIDEQVNDEDDSTEEETLGVKHEKTLSDETIEVRDEAEVDQENVENVNPTVTTSHIQNSRNSVDVELPSLSSLPERPQFTSSDSASTFENTVLPHELLEKHEDSSQDASSLSETQATVVAPQPKPRKPIASISTEDNKSSFETETDVEKNLLKESNDDQTPPPVLRRNKSSPKTRGRAVSSKYRSGIVMDEEVSMEEMEAQIENDMLSQAATKIQAGFRGYITRKTMGVSGRKLDGGGKKKAKLMSDQEEIIIAAAASAPISSAAASASADNLEYIADQGKKPSLSFLRSRSYPGSHDQEEEESGETNNGGGAASSTEVIDSSVELEYDPAYVNNAAIKIQASVRGYLVRKQNKNSKRRGSRKVQEPKQKEVPRVQFDVGNEPENVFVEVGVSQDLPNYGDLIINPDDRDILRDSVSPISDVGSDVAATKIQAAFRGYKERQKVRQTKKAVVTIQATVRGFLTRRRLLKMRRRSLQRRRSSAKSMMTPEVQKIKKANDAATKIQAVYRGYQVRSKIRKGGIEDDD</sequence>
<feature type="region of interest" description="Disordered" evidence="5">
    <location>
        <begin position="274"/>
        <end position="297"/>
    </location>
</feature>
<keyword evidence="4" id="KW-0112">Calmodulin-binding</keyword>
<dbReference type="AlphaFoldDB" id="A0A226E3H1"/>
<keyword evidence="3" id="KW-0677">Repeat</keyword>
<evidence type="ECO:0000256" key="2">
    <source>
        <dbReference type="ARBA" id="ARBA00022490"/>
    </source>
</evidence>
<dbReference type="FunFam" id="1.20.5.190:FF:000055">
    <property type="entry name" value="Putative microtubule-associated protein futsch"/>
    <property type="match status" value="1"/>
</dbReference>
<feature type="compositionally biased region" description="Basic residues" evidence="5">
    <location>
        <begin position="772"/>
        <end position="783"/>
    </location>
</feature>
<evidence type="ECO:0000313" key="6">
    <source>
        <dbReference type="EMBL" id="OXA52282.1"/>
    </source>
</evidence>
<dbReference type="InterPro" id="IPR027417">
    <property type="entry name" value="P-loop_NTPase"/>
</dbReference>
<dbReference type="InterPro" id="IPR000048">
    <property type="entry name" value="IQ_motif_EF-hand-BS"/>
</dbReference>
<evidence type="ECO:0000256" key="1">
    <source>
        <dbReference type="ARBA" id="ARBA00004496"/>
    </source>
</evidence>
<feature type="compositionally biased region" description="Basic and acidic residues" evidence="5">
    <location>
        <begin position="335"/>
        <end position="344"/>
    </location>
</feature>
<dbReference type="GO" id="GO:0005737">
    <property type="term" value="C:cytoplasm"/>
    <property type="evidence" value="ECO:0007669"/>
    <property type="project" value="UniProtKB-SubCell"/>
</dbReference>
<evidence type="ECO:0000313" key="7">
    <source>
        <dbReference type="Proteomes" id="UP000198287"/>
    </source>
</evidence>
<gene>
    <name evidence="6" type="ORF">Fcan01_13078</name>
</gene>
<feature type="region of interest" description="Disordered" evidence="5">
    <location>
        <begin position="771"/>
        <end position="792"/>
    </location>
</feature>
<keyword evidence="2" id="KW-0963">Cytoplasm</keyword>
<dbReference type="PANTHER" id="PTHR22706:SF1">
    <property type="entry name" value="ASSEMBLY FACTOR FOR SPINDLE MICROTUBULES"/>
    <property type="match status" value="1"/>
</dbReference>
<dbReference type="STRING" id="158441.A0A226E3H1"/>
<evidence type="ECO:0000256" key="5">
    <source>
        <dbReference type="SAM" id="MobiDB-lite"/>
    </source>
</evidence>
<accession>A0A226E3H1</accession>
<feature type="compositionally biased region" description="Acidic residues" evidence="5">
    <location>
        <begin position="426"/>
        <end position="438"/>
    </location>
</feature>